<feature type="compositionally biased region" description="Polar residues" evidence="1">
    <location>
        <begin position="201"/>
        <end position="214"/>
    </location>
</feature>
<dbReference type="SUPFAM" id="SSF50044">
    <property type="entry name" value="SH3-domain"/>
    <property type="match status" value="1"/>
</dbReference>
<evidence type="ECO:0000313" key="4">
    <source>
        <dbReference type="Proteomes" id="UP001054945"/>
    </source>
</evidence>
<dbReference type="Pfam" id="PF12052">
    <property type="entry name" value="VGCC_beta4Aa_N"/>
    <property type="match status" value="1"/>
</dbReference>
<name>A0AAV4WEX6_CAEEX</name>
<feature type="domain" description="Voltage-dependent L-type calcium channel subunit beta-1-4 N-terminal A" evidence="2">
    <location>
        <begin position="28"/>
        <end position="68"/>
    </location>
</feature>
<dbReference type="InterPro" id="IPR036028">
    <property type="entry name" value="SH3-like_dom_sf"/>
</dbReference>
<sequence>MPIAPSTMSKRLLAKTIKKLNAGVKKQGSADSNYSQPSSDLSLDEEREALRRETERQALAQLEKARTKAVAFAVRTNVAYDGSLDDDSPVHGCAISFGIKDYLHIKEKYNNDWWIGRLVKEGCDVGFIPSPVKLENLRLQQTQTTSRKLYTSKNSSSTNLGNIPNDIPNAKSTSRGSTPPTPGFDVDQNGMETGPGDDSDSLGNNKLSSKTVTTPPAKEKKNHSLKNPKTFPLMT</sequence>
<dbReference type="EMBL" id="BPLR01016004">
    <property type="protein sequence ID" value="GIY80374.1"/>
    <property type="molecule type" value="Genomic_DNA"/>
</dbReference>
<feature type="compositionally biased region" description="Polar residues" evidence="1">
    <location>
        <begin position="142"/>
        <end position="162"/>
    </location>
</feature>
<dbReference type="AlphaFoldDB" id="A0AAV4WEX6"/>
<evidence type="ECO:0000259" key="2">
    <source>
        <dbReference type="Pfam" id="PF12052"/>
    </source>
</evidence>
<feature type="region of interest" description="Disordered" evidence="1">
    <location>
        <begin position="142"/>
        <end position="235"/>
    </location>
</feature>
<accession>A0AAV4WEX6</accession>
<dbReference type="CDD" id="cd11863">
    <property type="entry name" value="SH3_CACNB"/>
    <property type="match status" value="1"/>
</dbReference>
<dbReference type="Proteomes" id="UP001054945">
    <property type="component" value="Unassembled WGS sequence"/>
</dbReference>
<protein>
    <submittedName>
        <fullName evidence="3">Voltage-dependent L-type calcium channel subunit beta-2</fullName>
    </submittedName>
</protein>
<dbReference type="Gene3D" id="2.30.30.40">
    <property type="entry name" value="SH3 Domains"/>
    <property type="match status" value="1"/>
</dbReference>
<gene>
    <name evidence="3" type="primary">Cacnb2</name>
    <name evidence="3" type="ORF">CEXT_784921</name>
</gene>
<reference evidence="3 4" key="1">
    <citation type="submission" date="2021-06" db="EMBL/GenBank/DDBJ databases">
        <title>Caerostris extrusa draft genome.</title>
        <authorList>
            <person name="Kono N."/>
            <person name="Arakawa K."/>
        </authorList>
    </citation>
    <scope>NUCLEOTIDE SEQUENCE [LARGE SCALE GENOMIC DNA]</scope>
</reference>
<evidence type="ECO:0000313" key="3">
    <source>
        <dbReference type="EMBL" id="GIY80374.1"/>
    </source>
</evidence>
<dbReference type="PANTHER" id="PTHR11824">
    <property type="entry name" value="VOLTAGE-DEPENDENT CALCIUM CHANNEL BETA SUBUNIT"/>
    <property type="match status" value="1"/>
</dbReference>
<feature type="region of interest" description="Disordered" evidence="1">
    <location>
        <begin position="24"/>
        <end position="45"/>
    </location>
</feature>
<comment type="caution">
    <text evidence="3">The sequence shown here is derived from an EMBL/GenBank/DDBJ whole genome shotgun (WGS) entry which is preliminary data.</text>
</comment>
<keyword evidence="4" id="KW-1185">Reference proteome</keyword>
<proteinExistence type="predicted"/>
<organism evidence="3 4">
    <name type="scientific">Caerostris extrusa</name>
    <name type="common">Bark spider</name>
    <name type="synonym">Caerostris bankana</name>
    <dbReference type="NCBI Taxonomy" id="172846"/>
    <lineage>
        <taxon>Eukaryota</taxon>
        <taxon>Metazoa</taxon>
        <taxon>Ecdysozoa</taxon>
        <taxon>Arthropoda</taxon>
        <taxon>Chelicerata</taxon>
        <taxon>Arachnida</taxon>
        <taxon>Araneae</taxon>
        <taxon>Araneomorphae</taxon>
        <taxon>Entelegynae</taxon>
        <taxon>Araneoidea</taxon>
        <taxon>Araneidae</taxon>
        <taxon>Caerostris</taxon>
    </lineage>
</organism>
<evidence type="ECO:0000256" key="1">
    <source>
        <dbReference type="SAM" id="MobiDB-lite"/>
    </source>
</evidence>
<dbReference type="InterPro" id="IPR046937">
    <property type="entry name" value="CAB1-4_N_A-dom"/>
</dbReference>